<dbReference type="InterPro" id="IPR029071">
    <property type="entry name" value="Ubiquitin-like_domsf"/>
</dbReference>
<dbReference type="InterPro" id="IPR013083">
    <property type="entry name" value="Znf_RING/FYVE/PHD"/>
</dbReference>
<dbReference type="Gene3D" id="3.30.40.10">
    <property type="entry name" value="Zinc/RING finger domain, C3HC4 (zinc finger)"/>
    <property type="match status" value="1"/>
</dbReference>
<name>A0AAD7NE91_9AGAR</name>
<dbReference type="SMART" id="SM00213">
    <property type="entry name" value="UBQ"/>
    <property type="match status" value="1"/>
</dbReference>
<dbReference type="SUPFAM" id="SSF54236">
    <property type="entry name" value="Ubiquitin-like"/>
    <property type="match status" value="1"/>
</dbReference>
<protein>
    <recommendedName>
        <fullName evidence="1">Ubiquitin-like domain-containing protein</fullName>
    </recommendedName>
</protein>
<proteinExistence type="predicted"/>
<dbReference type="InterPro" id="IPR019956">
    <property type="entry name" value="Ubiquitin_dom"/>
</dbReference>
<dbReference type="Proteomes" id="UP001215598">
    <property type="component" value="Unassembled WGS sequence"/>
</dbReference>
<evidence type="ECO:0000259" key="1">
    <source>
        <dbReference type="PROSITE" id="PS50053"/>
    </source>
</evidence>
<reference evidence="2" key="1">
    <citation type="submission" date="2023-03" db="EMBL/GenBank/DDBJ databases">
        <title>Massive genome expansion in bonnet fungi (Mycena s.s.) driven by repeated elements and novel gene families across ecological guilds.</title>
        <authorList>
            <consortium name="Lawrence Berkeley National Laboratory"/>
            <person name="Harder C.B."/>
            <person name="Miyauchi S."/>
            <person name="Viragh M."/>
            <person name="Kuo A."/>
            <person name="Thoen E."/>
            <person name="Andreopoulos B."/>
            <person name="Lu D."/>
            <person name="Skrede I."/>
            <person name="Drula E."/>
            <person name="Henrissat B."/>
            <person name="Morin E."/>
            <person name="Kohler A."/>
            <person name="Barry K."/>
            <person name="LaButti K."/>
            <person name="Morin E."/>
            <person name="Salamov A."/>
            <person name="Lipzen A."/>
            <person name="Mereny Z."/>
            <person name="Hegedus B."/>
            <person name="Baldrian P."/>
            <person name="Stursova M."/>
            <person name="Weitz H."/>
            <person name="Taylor A."/>
            <person name="Grigoriev I.V."/>
            <person name="Nagy L.G."/>
            <person name="Martin F."/>
            <person name="Kauserud H."/>
        </authorList>
    </citation>
    <scope>NUCLEOTIDE SEQUENCE</scope>
    <source>
        <strain evidence="2">CBHHK182m</strain>
    </source>
</reference>
<sequence>MVSTISTTLNVTRYTENGSIQTKIRIKLPDHIPLEKLAPTIQPFVDLKFPPAKYRVCVGSPITPTVTTGASKYDPSVAGGLKINIDESLAQYYKDYRRYHGKAPTTAAASESSLSTVDKYAYDHKNNKAVTSTESTVTVGPAQFKFNRTLRVPDNAKSYALPPGLGTFPVAKARDYAAKLPEHIKERGGYIMPLFQREALWMSINGGHCAIKISVGGINAITGGKRDKKPPNGVQDYVVGGPGNQPWLDGIATEPGVVRQFVAMKLGHGYTIEEQLSSTTNGGIQIDVFPSLIDVVRFSRVDEKGDLDLDKSPRELNIKRKEEIVMASKEIPLKTLRDVIRYAEKEPVLDVFYRDGREPMTITVKTLTGKSIVIQVESSDTIDDVKCKVQDREGIPPDQQRLIFAGIQLDDGRTLSDYNIQRESVVMLVMRLRGGGLGNPLEDGRMGIAAGGKITQDIYQDQNSPMVYDDENPYRVFIHTVSTVAWELITGVVCPMTPITPNLYKSYNYPWFALYDEQLRETVHHPGAFRTIRSVNQQDDANLPSYDGLIDPKSPPNCAKHRKQKGKAVFRPCGHIACEECFGKTLLDGHRCVVCLQHVDQYLGFLKPIPTVKKGEDNWWEAEAQIEGVPAGSPNVITLILDEDAVCKLHGAVESAPPPYKRRRY</sequence>
<accession>A0AAD7NE91</accession>
<dbReference type="Pfam" id="PF00240">
    <property type="entry name" value="ubiquitin"/>
    <property type="match status" value="1"/>
</dbReference>
<dbReference type="PROSITE" id="PS00299">
    <property type="entry name" value="UBIQUITIN_1"/>
    <property type="match status" value="1"/>
</dbReference>
<keyword evidence="3" id="KW-1185">Reference proteome</keyword>
<dbReference type="FunFam" id="3.10.20.90:FF:000160">
    <property type="entry name" value="Polyubiquitin-C"/>
    <property type="match status" value="1"/>
</dbReference>
<dbReference type="PANTHER" id="PTHR10666">
    <property type="entry name" value="UBIQUITIN"/>
    <property type="match status" value="1"/>
</dbReference>
<dbReference type="InterPro" id="IPR019954">
    <property type="entry name" value="Ubiquitin_CS"/>
</dbReference>
<dbReference type="AlphaFoldDB" id="A0AAD7NE91"/>
<dbReference type="InterPro" id="IPR000626">
    <property type="entry name" value="Ubiquitin-like_dom"/>
</dbReference>
<dbReference type="PRINTS" id="PR00348">
    <property type="entry name" value="UBIQUITIN"/>
</dbReference>
<dbReference type="Gene3D" id="3.10.20.90">
    <property type="entry name" value="Phosphatidylinositol 3-kinase Catalytic Subunit, Chain A, domain 1"/>
    <property type="match status" value="1"/>
</dbReference>
<comment type="caution">
    <text evidence="2">The sequence shown here is derived from an EMBL/GenBank/DDBJ whole genome shotgun (WGS) entry which is preliminary data.</text>
</comment>
<dbReference type="EMBL" id="JARKIB010000045">
    <property type="protein sequence ID" value="KAJ7756991.1"/>
    <property type="molecule type" value="Genomic_DNA"/>
</dbReference>
<organism evidence="2 3">
    <name type="scientific">Mycena metata</name>
    <dbReference type="NCBI Taxonomy" id="1033252"/>
    <lineage>
        <taxon>Eukaryota</taxon>
        <taxon>Fungi</taxon>
        <taxon>Dikarya</taxon>
        <taxon>Basidiomycota</taxon>
        <taxon>Agaricomycotina</taxon>
        <taxon>Agaricomycetes</taxon>
        <taxon>Agaricomycetidae</taxon>
        <taxon>Agaricales</taxon>
        <taxon>Marasmiineae</taxon>
        <taxon>Mycenaceae</taxon>
        <taxon>Mycena</taxon>
    </lineage>
</organism>
<gene>
    <name evidence="2" type="ORF">B0H16DRAFT_1885712</name>
</gene>
<evidence type="ECO:0000313" key="3">
    <source>
        <dbReference type="Proteomes" id="UP001215598"/>
    </source>
</evidence>
<dbReference type="PROSITE" id="PS50053">
    <property type="entry name" value="UBIQUITIN_2"/>
    <property type="match status" value="1"/>
</dbReference>
<feature type="domain" description="Ubiquitin-like" evidence="1">
    <location>
        <begin position="360"/>
        <end position="435"/>
    </location>
</feature>
<dbReference type="InterPro" id="IPR050158">
    <property type="entry name" value="Ubiquitin_ubiquitin-like"/>
</dbReference>
<evidence type="ECO:0000313" key="2">
    <source>
        <dbReference type="EMBL" id="KAJ7756991.1"/>
    </source>
</evidence>